<keyword evidence="1" id="KW-0413">Isomerase</keyword>
<reference evidence="1" key="2">
    <citation type="journal article" date="2023" name="Science">
        <title>Genomic signatures of disease resistance in endangered staghorn corals.</title>
        <authorList>
            <person name="Vollmer S.V."/>
            <person name="Selwyn J.D."/>
            <person name="Despard B.A."/>
            <person name="Roesel C.L."/>
        </authorList>
    </citation>
    <scope>NUCLEOTIDE SEQUENCE</scope>
    <source>
        <strain evidence="1">K2</strain>
    </source>
</reference>
<dbReference type="EMBL" id="JARQWQ010000148">
    <property type="protein sequence ID" value="KAK2548364.1"/>
    <property type="molecule type" value="Genomic_DNA"/>
</dbReference>
<dbReference type="InterPro" id="IPR050754">
    <property type="entry name" value="FKBP4/5/8-like"/>
</dbReference>
<gene>
    <name evidence="1" type="ORF">P5673_031420</name>
</gene>
<dbReference type="Proteomes" id="UP001249851">
    <property type="component" value="Unassembled WGS sequence"/>
</dbReference>
<reference evidence="1" key="1">
    <citation type="journal article" date="2023" name="G3 (Bethesda)">
        <title>Whole genome assembly and annotation of the endangered Caribbean coral Acropora cervicornis.</title>
        <authorList>
            <person name="Selwyn J.D."/>
            <person name="Vollmer S.V."/>
        </authorList>
    </citation>
    <scope>NUCLEOTIDE SEQUENCE</scope>
    <source>
        <strain evidence="1">K2</strain>
    </source>
</reference>
<proteinExistence type="predicted"/>
<feature type="non-terminal residue" evidence="1">
    <location>
        <position position="1"/>
    </location>
</feature>
<keyword evidence="2" id="KW-1185">Reference proteome</keyword>
<dbReference type="AlphaFoldDB" id="A0AAD9PSW8"/>
<dbReference type="GO" id="GO:0005740">
    <property type="term" value="C:mitochondrial envelope"/>
    <property type="evidence" value="ECO:0007669"/>
    <property type="project" value="TreeGrafter"/>
</dbReference>
<dbReference type="GO" id="GO:0012505">
    <property type="term" value="C:endomembrane system"/>
    <property type="evidence" value="ECO:0007669"/>
    <property type="project" value="TreeGrafter"/>
</dbReference>
<sequence>EKKREIGNNLYTKGDYSGAISSYQKAIKYLSSSVSEEVQSLQMKCWNNMAAAQLKIKAYSAAEKSCSQVLQVDPENVLAGKGETENALVYIKKADQLDPGNKV</sequence>
<dbReference type="InterPro" id="IPR011990">
    <property type="entry name" value="TPR-like_helical_dom_sf"/>
</dbReference>
<evidence type="ECO:0000313" key="2">
    <source>
        <dbReference type="Proteomes" id="UP001249851"/>
    </source>
</evidence>
<dbReference type="GO" id="GO:0016020">
    <property type="term" value="C:membrane"/>
    <property type="evidence" value="ECO:0007669"/>
    <property type="project" value="TreeGrafter"/>
</dbReference>
<dbReference type="Gene3D" id="1.25.40.10">
    <property type="entry name" value="Tetratricopeptide repeat domain"/>
    <property type="match status" value="1"/>
</dbReference>
<dbReference type="GO" id="GO:0016853">
    <property type="term" value="F:isomerase activity"/>
    <property type="evidence" value="ECO:0007669"/>
    <property type="project" value="UniProtKB-KW"/>
</dbReference>
<name>A0AAD9PSW8_ACRCE</name>
<dbReference type="SMART" id="SM00028">
    <property type="entry name" value="TPR"/>
    <property type="match status" value="2"/>
</dbReference>
<dbReference type="PANTHER" id="PTHR46512:SF1">
    <property type="entry name" value="PEPTIDYLPROLYL ISOMERASE"/>
    <property type="match status" value="1"/>
</dbReference>
<dbReference type="SUPFAM" id="SSF48452">
    <property type="entry name" value="TPR-like"/>
    <property type="match status" value="1"/>
</dbReference>
<dbReference type="GO" id="GO:0005829">
    <property type="term" value="C:cytosol"/>
    <property type="evidence" value="ECO:0007669"/>
    <property type="project" value="TreeGrafter"/>
</dbReference>
<feature type="non-terminal residue" evidence="1">
    <location>
        <position position="103"/>
    </location>
</feature>
<dbReference type="InterPro" id="IPR019734">
    <property type="entry name" value="TPR_rpt"/>
</dbReference>
<comment type="caution">
    <text evidence="1">The sequence shown here is derived from an EMBL/GenBank/DDBJ whole genome shotgun (WGS) entry which is preliminary data.</text>
</comment>
<dbReference type="Pfam" id="PF13181">
    <property type="entry name" value="TPR_8"/>
    <property type="match status" value="1"/>
</dbReference>
<dbReference type="GO" id="GO:0044183">
    <property type="term" value="F:protein folding chaperone"/>
    <property type="evidence" value="ECO:0007669"/>
    <property type="project" value="TreeGrafter"/>
</dbReference>
<protein>
    <submittedName>
        <fullName evidence="1">Peptidyl-prolyl cis-trans isomerase FKBP8</fullName>
    </submittedName>
</protein>
<organism evidence="1 2">
    <name type="scientific">Acropora cervicornis</name>
    <name type="common">Staghorn coral</name>
    <dbReference type="NCBI Taxonomy" id="6130"/>
    <lineage>
        <taxon>Eukaryota</taxon>
        <taxon>Metazoa</taxon>
        <taxon>Cnidaria</taxon>
        <taxon>Anthozoa</taxon>
        <taxon>Hexacorallia</taxon>
        <taxon>Scleractinia</taxon>
        <taxon>Astrocoeniina</taxon>
        <taxon>Acroporidae</taxon>
        <taxon>Acropora</taxon>
    </lineage>
</organism>
<evidence type="ECO:0000313" key="1">
    <source>
        <dbReference type="EMBL" id="KAK2548364.1"/>
    </source>
</evidence>
<dbReference type="PANTHER" id="PTHR46512">
    <property type="entry name" value="PEPTIDYLPROLYL ISOMERASE"/>
    <property type="match status" value="1"/>
</dbReference>
<accession>A0AAD9PSW8</accession>
<dbReference type="GO" id="GO:0043066">
    <property type="term" value="P:negative regulation of apoptotic process"/>
    <property type="evidence" value="ECO:0007669"/>
    <property type="project" value="TreeGrafter"/>
</dbReference>